<dbReference type="Proteomes" id="UP001527099">
    <property type="component" value="Unassembled WGS sequence"/>
</dbReference>
<gene>
    <name evidence="1" type="ORF">M5X19_37170</name>
</gene>
<evidence type="ECO:0000313" key="1">
    <source>
        <dbReference type="EMBL" id="MCY9698426.1"/>
    </source>
</evidence>
<organism evidence="1 2">
    <name type="scientific">Paenibacillus alginolyticus</name>
    <dbReference type="NCBI Taxonomy" id="59839"/>
    <lineage>
        <taxon>Bacteria</taxon>
        <taxon>Bacillati</taxon>
        <taxon>Bacillota</taxon>
        <taxon>Bacilli</taxon>
        <taxon>Bacillales</taxon>
        <taxon>Paenibacillaceae</taxon>
        <taxon>Paenibacillus</taxon>
    </lineage>
</organism>
<name>A0ABT4GQB8_9BACL</name>
<comment type="caution">
    <text evidence="1">The sequence shown here is derived from an EMBL/GenBank/DDBJ whole genome shotgun (WGS) entry which is preliminary data.</text>
</comment>
<dbReference type="EMBL" id="JAMDMX010000264">
    <property type="protein sequence ID" value="MCY9698426.1"/>
    <property type="molecule type" value="Genomic_DNA"/>
</dbReference>
<accession>A0ABT4GQB8</accession>
<protein>
    <submittedName>
        <fullName evidence="1">Uncharacterized protein</fullName>
    </submittedName>
</protein>
<proteinExistence type="predicted"/>
<sequence length="92" mass="11369">MLKYQCDQEGFSLMEQRNGDDFEFTIVIKDIDRYLPAIKQVREHFDRDSIYTDVLFYVHPNNEYRIIVRHDFYIDFILSLFKYRFVNSVNWN</sequence>
<reference evidence="1 2" key="1">
    <citation type="submission" date="2022-05" db="EMBL/GenBank/DDBJ databases">
        <title>Genome Sequencing of Bee-Associated Microbes.</title>
        <authorList>
            <person name="Dunlap C."/>
        </authorList>
    </citation>
    <scope>NUCLEOTIDE SEQUENCE [LARGE SCALE GENOMIC DNA]</scope>
    <source>
        <strain evidence="1 2">NRRL B-14421</strain>
    </source>
</reference>
<dbReference type="RefSeq" id="WP_268618842.1">
    <property type="nucleotide sequence ID" value="NZ_JAMDMX010000264.1"/>
</dbReference>
<evidence type="ECO:0000313" key="2">
    <source>
        <dbReference type="Proteomes" id="UP001527099"/>
    </source>
</evidence>
<keyword evidence="2" id="KW-1185">Reference proteome</keyword>